<dbReference type="AlphaFoldDB" id="A0A915JVQ0"/>
<sequence>MPTTMKLEMDHAKVNRAFIELLTCLLRVEQKKFKEEISMVLKVKIFQCIIPQNSIKETNENFLGQTKLSWHFSFYSSVPIQTQKEDIEQTMGKCLPSYTALPKHRRGIR</sequence>
<organism evidence="1 2">
    <name type="scientific">Romanomermis culicivorax</name>
    <name type="common">Nematode worm</name>
    <dbReference type="NCBI Taxonomy" id="13658"/>
    <lineage>
        <taxon>Eukaryota</taxon>
        <taxon>Metazoa</taxon>
        <taxon>Ecdysozoa</taxon>
        <taxon>Nematoda</taxon>
        <taxon>Enoplea</taxon>
        <taxon>Dorylaimia</taxon>
        <taxon>Mermithida</taxon>
        <taxon>Mermithoidea</taxon>
        <taxon>Mermithidae</taxon>
        <taxon>Romanomermis</taxon>
    </lineage>
</organism>
<evidence type="ECO:0000313" key="2">
    <source>
        <dbReference type="WBParaSite" id="nRc.2.0.1.t30158-RA"/>
    </source>
</evidence>
<protein>
    <submittedName>
        <fullName evidence="2">Uncharacterized protein</fullName>
    </submittedName>
</protein>
<proteinExistence type="predicted"/>
<name>A0A915JVQ0_ROMCU</name>
<evidence type="ECO:0000313" key="1">
    <source>
        <dbReference type="Proteomes" id="UP000887565"/>
    </source>
</evidence>
<accession>A0A915JVQ0</accession>
<keyword evidence="1" id="KW-1185">Reference proteome</keyword>
<dbReference type="WBParaSite" id="nRc.2.0.1.t30158-RA">
    <property type="protein sequence ID" value="nRc.2.0.1.t30158-RA"/>
    <property type="gene ID" value="nRc.2.0.1.g30158"/>
</dbReference>
<reference evidence="2" key="1">
    <citation type="submission" date="2022-11" db="UniProtKB">
        <authorList>
            <consortium name="WormBaseParasite"/>
        </authorList>
    </citation>
    <scope>IDENTIFICATION</scope>
</reference>
<dbReference type="Proteomes" id="UP000887565">
    <property type="component" value="Unplaced"/>
</dbReference>